<dbReference type="Pfam" id="PF15580">
    <property type="entry name" value="Imm53"/>
    <property type="match status" value="1"/>
</dbReference>
<evidence type="ECO:0000313" key="1">
    <source>
        <dbReference type="EMBL" id="MFD2409388.1"/>
    </source>
</evidence>
<protein>
    <submittedName>
        <fullName evidence="1">Immunity 53 family protein</fullName>
    </submittedName>
</protein>
<evidence type="ECO:0000313" key="2">
    <source>
        <dbReference type="Proteomes" id="UP001597448"/>
    </source>
</evidence>
<sequence length="106" mass="12494">MEILRWLQEWYASQCDGEWEHVGGIRITSIDNPGWHVAITLDGLEMENKQMDVVRIERTDDDWIYCKKQDGCFTGVGGPGNLEEILKFFYQWATIIHKECECNYYL</sequence>
<dbReference type="EMBL" id="JBHUKY010000014">
    <property type="protein sequence ID" value="MFD2409388.1"/>
    <property type="molecule type" value="Genomic_DNA"/>
</dbReference>
<dbReference type="InterPro" id="IPR028228">
    <property type="entry name" value="Imm53"/>
</dbReference>
<keyword evidence="2" id="KW-1185">Reference proteome</keyword>
<gene>
    <name evidence="1" type="ORF">ACFSX3_05885</name>
</gene>
<organism evidence="1 2">
    <name type="scientific">Paenibacillus rhizoplanae</name>
    <dbReference type="NCBI Taxonomy" id="1917181"/>
    <lineage>
        <taxon>Bacteria</taxon>
        <taxon>Bacillati</taxon>
        <taxon>Bacillota</taxon>
        <taxon>Bacilli</taxon>
        <taxon>Bacillales</taxon>
        <taxon>Paenibacillaceae</taxon>
        <taxon>Paenibacillus</taxon>
    </lineage>
</organism>
<dbReference type="Proteomes" id="UP001597448">
    <property type="component" value="Unassembled WGS sequence"/>
</dbReference>
<reference evidence="2" key="1">
    <citation type="journal article" date="2019" name="Int. J. Syst. Evol. Microbiol.">
        <title>The Global Catalogue of Microorganisms (GCM) 10K type strain sequencing project: providing services to taxonomists for standard genome sequencing and annotation.</title>
        <authorList>
            <consortium name="The Broad Institute Genomics Platform"/>
            <consortium name="The Broad Institute Genome Sequencing Center for Infectious Disease"/>
            <person name="Wu L."/>
            <person name="Ma J."/>
        </authorList>
    </citation>
    <scope>NUCLEOTIDE SEQUENCE [LARGE SCALE GENOMIC DNA]</scope>
    <source>
        <strain evidence="2">CCM 8725</strain>
    </source>
</reference>
<proteinExistence type="predicted"/>
<comment type="caution">
    <text evidence="1">The sequence shown here is derived from an EMBL/GenBank/DDBJ whole genome shotgun (WGS) entry which is preliminary data.</text>
</comment>
<accession>A0ABW5F2V7</accession>
<name>A0ABW5F2V7_9BACL</name>
<dbReference type="RefSeq" id="WP_209991475.1">
    <property type="nucleotide sequence ID" value="NZ_JBHSVQ010000001.1"/>
</dbReference>